<evidence type="ECO:0000313" key="4">
    <source>
        <dbReference type="Proteomes" id="UP000746471"/>
    </source>
</evidence>
<dbReference type="NCBIfam" id="TIGR02122">
    <property type="entry name" value="TRAP_TAXI"/>
    <property type="match status" value="1"/>
</dbReference>
<dbReference type="PANTHER" id="PTHR42941:SF1">
    <property type="entry name" value="SLL1037 PROTEIN"/>
    <property type="match status" value="1"/>
</dbReference>
<proteinExistence type="predicted"/>
<sequence>MKNLKKLSVILLVISLMTFSFLIAGCSSEESGGSASASTSSETSSESTPSTDSESSGLQTDFKFASMTVGGSWYIYGVTIADLMKEAIPNSIVDVLPYQGGIGNPILVSGGEADLGLSFSSSQNWAYNGILDYEGKDMTNLRALIGGLSLPYRVGIIIRDDLGIDSIQDIIDNQMKIRLLTVQKGGLGEAMARQVLEAYGISYEDIESYGGTVNNVELSVAVNLMKDGQADVFIHNISYKQPDFVEMCLRGGLTMIPIDDEQRTYLADKYGHIENVTVEPGEFVGTDEEVVTVGYPTGVIASDRMSEETAYAIVKSVCENLDKLKAAHASLADFDPAKAGLPEMNGYIPLHPGAEKYYREMGYIK</sequence>
<dbReference type="Pfam" id="PF16868">
    <property type="entry name" value="NMT1_3"/>
    <property type="match status" value="1"/>
</dbReference>
<dbReference type="InterPro" id="IPR011852">
    <property type="entry name" value="TRAP_TAXI"/>
</dbReference>
<organism evidence="3 4">
    <name type="scientific">Fusibacter paucivorans</name>
    <dbReference type="NCBI Taxonomy" id="76009"/>
    <lineage>
        <taxon>Bacteria</taxon>
        <taxon>Bacillati</taxon>
        <taxon>Bacillota</taxon>
        <taxon>Clostridia</taxon>
        <taxon>Eubacteriales</taxon>
        <taxon>Eubacteriales Family XII. Incertae Sedis</taxon>
        <taxon>Fusibacter</taxon>
    </lineage>
</organism>
<accession>A0ABS5PLZ2</accession>
<gene>
    <name evidence="3" type="ORF">KHM83_05810</name>
</gene>
<feature type="chain" id="PRO_5045246133" evidence="2">
    <location>
        <begin position="25"/>
        <end position="365"/>
    </location>
</feature>
<dbReference type="PANTHER" id="PTHR42941">
    <property type="entry name" value="SLL1037 PROTEIN"/>
    <property type="match status" value="1"/>
</dbReference>
<evidence type="ECO:0000313" key="3">
    <source>
        <dbReference type="EMBL" id="MBS7526184.1"/>
    </source>
</evidence>
<reference evidence="3 4" key="1">
    <citation type="submission" date="2021-05" db="EMBL/GenBank/DDBJ databases">
        <title>Fusibacter ferrireducens sp. nov., an anaerobic, sulfur- and Fe-reducing bacterium isolated from the mangrove sediment.</title>
        <authorList>
            <person name="Qiu D."/>
        </authorList>
    </citation>
    <scope>NUCLEOTIDE SEQUENCE [LARGE SCALE GENOMIC DNA]</scope>
    <source>
        <strain evidence="3 4">DSM 12116</strain>
    </source>
</reference>
<keyword evidence="4" id="KW-1185">Reference proteome</keyword>
<protein>
    <submittedName>
        <fullName evidence="3">TAXI family TRAP transporter solute-binding subunit</fullName>
    </submittedName>
</protein>
<dbReference type="Gene3D" id="3.40.190.10">
    <property type="entry name" value="Periplasmic binding protein-like II"/>
    <property type="match status" value="2"/>
</dbReference>
<evidence type="ECO:0000256" key="2">
    <source>
        <dbReference type="SAM" id="SignalP"/>
    </source>
</evidence>
<evidence type="ECO:0000256" key="1">
    <source>
        <dbReference type="SAM" id="MobiDB-lite"/>
    </source>
</evidence>
<comment type="caution">
    <text evidence="3">The sequence shown here is derived from an EMBL/GenBank/DDBJ whole genome shotgun (WGS) entry which is preliminary data.</text>
</comment>
<keyword evidence="2" id="KW-0732">Signal</keyword>
<dbReference type="PROSITE" id="PS51257">
    <property type="entry name" value="PROKAR_LIPOPROTEIN"/>
    <property type="match status" value="1"/>
</dbReference>
<name>A0ABS5PLZ2_9FIRM</name>
<dbReference type="EMBL" id="JAHBCL010000008">
    <property type="protein sequence ID" value="MBS7526184.1"/>
    <property type="molecule type" value="Genomic_DNA"/>
</dbReference>
<dbReference type="RefSeq" id="WP_213235969.1">
    <property type="nucleotide sequence ID" value="NZ_JAHBCL010000008.1"/>
</dbReference>
<dbReference type="Proteomes" id="UP000746471">
    <property type="component" value="Unassembled WGS sequence"/>
</dbReference>
<feature type="signal peptide" evidence="2">
    <location>
        <begin position="1"/>
        <end position="24"/>
    </location>
</feature>
<feature type="region of interest" description="Disordered" evidence="1">
    <location>
        <begin position="32"/>
        <end position="57"/>
    </location>
</feature>
<dbReference type="SUPFAM" id="SSF53850">
    <property type="entry name" value="Periplasmic binding protein-like II"/>
    <property type="match status" value="1"/>
</dbReference>